<name>A0A9W4H607_9ACTN</name>
<protein>
    <submittedName>
        <fullName evidence="2">Uncharacterized protein</fullName>
    </submittedName>
</protein>
<evidence type="ECO:0000256" key="1">
    <source>
        <dbReference type="SAM" id="MobiDB-lite"/>
    </source>
</evidence>
<feature type="compositionally biased region" description="Gly residues" evidence="1">
    <location>
        <begin position="103"/>
        <end position="112"/>
    </location>
</feature>
<dbReference type="EMBL" id="CAJVAX010000020">
    <property type="protein sequence ID" value="CAG7653654.1"/>
    <property type="molecule type" value="Genomic_DNA"/>
</dbReference>
<feature type="compositionally biased region" description="Low complexity" evidence="1">
    <location>
        <begin position="69"/>
        <end position="83"/>
    </location>
</feature>
<dbReference type="AlphaFoldDB" id="A0A9W4H607"/>
<evidence type="ECO:0000313" key="2">
    <source>
        <dbReference type="EMBL" id="CAG7653654.1"/>
    </source>
</evidence>
<feature type="region of interest" description="Disordered" evidence="1">
    <location>
        <begin position="20"/>
        <end position="207"/>
    </location>
</feature>
<feature type="compositionally biased region" description="Low complexity" evidence="1">
    <location>
        <begin position="151"/>
        <end position="160"/>
    </location>
</feature>
<proteinExistence type="predicted"/>
<keyword evidence="3" id="KW-1185">Reference proteome</keyword>
<sequence length="207" mass="22307">MRWWPGRSWRTARWTRSTWGLSATPRRARPTRSSRLSPSCCGAPWPPVPPGSRSRSAHWGRTSDDRAPRGAAPLRGRRQAACGRDGRRDGRPRAGARRRRGAQLGGRAGGRGAAAAPGRLPGPPAGRPAAQARAAARARAQGEAAGGADPGGARRLLGAARRGDRRLGARRQPLHRLQLPEQGERGPRRRLTGTARRPCNQKFSTNC</sequence>
<accession>A0A9W4H607</accession>
<dbReference type="Proteomes" id="UP001153328">
    <property type="component" value="Unassembled WGS sequence"/>
</dbReference>
<organism evidence="2 3">
    <name type="scientific">Actinacidiphila bryophytorum</name>
    <dbReference type="NCBI Taxonomy" id="1436133"/>
    <lineage>
        <taxon>Bacteria</taxon>
        <taxon>Bacillati</taxon>
        <taxon>Actinomycetota</taxon>
        <taxon>Actinomycetes</taxon>
        <taxon>Kitasatosporales</taxon>
        <taxon>Streptomycetaceae</taxon>
        <taxon>Actinacidiphila</taxon>
    </lineage>
</organism>
<feature type="compositionally biased region" description="Low complexity" evidence="1">
    <location>
        <begin position="127"/>
        <end position="143"/>
    </location>
</feature>
<gene>
    <name evidence="2" type="ORF">SBRY_60212</name>
</gene>
<comment type="caution">
    <text evidence="2">The sequence shown here is derived from an EMBL/GenBank/DDBJ whole genome shotgun (WGS) entry which is preliminary data.</text>
</comment>
<evidence type="ECO:0000313" key="3">
    <source>
        <dbReference type="Proteomes" id="UP001153328"/>
    </source>
</evidence>
<reference evidence="2" key="1">
    <citation type="submission" date="2021-06" db="EMBL/GenBank/DDBJ databases">
        <authorList>
            <person name="Arsene-Ploetze F."/>
        </authorList>
    </citation>
    <scope>NUCLEOTIDE SEQUENCE</scope>
    <source>
        <strain evidence="2">SBRY1</strain>
    </source>
</reference>